<organism evidence="2 3">
    <name type="scientific">Nocardia pulmonis</name>
    <dbReference type="NCBI Taxonomy" id="2951408"/>
    <lineage>
        <taxon>Bacteria</taxon>
        <taxon>Bacillati</taxon>
        <taxon>Actinomycetota</taxon>
        <taxon>Actinomycetes</taxon>
        <taxon>Mycobacteriales</taxon>
        <taxon>Nocardiaceae</taxon>
        <taxon>Nocardia</taxon>
    </lineage>
</organism>
<feature type="compositionally biased region" description="Low complexity" evidence="1">
    <location>
        <begin position="1"/>
        <end position="11"/>
    </location>
</feature>
<dbReference type="RefSeq" id="WP_251917485.1">
    <property type="nucleotide sequence ID" value="NZ_JAMRXG010000018.1"/>
</dbReference>
<protein>
    <recommendedName>
        <fullName evidence="4">Tail assembly chaperone</fullName>
    </recommendedName>
</protein>
<feature type="compositionally biased region" description="Basic residues" evidence="1">
    <location>
        <begin position="12"/>
        <end position="21"/>
    </location>
</feature>
<evidence type="ECO:0008006" key="4">
    <source>
        <dbReference type="Google" id="ProtNLM"/>
    </source>
</evidence>
<comment type="caution">
    <text evidence="2">The sequence shown here is derived from an EMBL/GenBank/DDBJ whole genome shotgun (WGS) entry which is preliminary data.</text>
</comment>
<accession>A0A9X2J0N6</accession>
<reference evidence="2" key="1">
    <citation type="submission" date="2022-06" db="EMBL/GenBank/DDBJ databases">
        <title>Novel species in genus nocardia.</title>
        <authorList>
            <person name="Li F."/>
        </authorList>
    </citation>
    <scope>NUCLEOTIDE SEQUENCE</scope>
    <source>
        <strain evidence="2">CDC141</strain>
    </source>
</reference>
<dbReference type="AlphaFoldDB" id="A0A9X2J0N6"/>
<evidence type="ECO:0000313" key="2">
    <source>
        <dbReference type="EMBL" id="MCM6778029.1"/>
    </source>
</evidence>
<gene>
    <name evidence="2" type="ORF">NDR86_31550</name>
</gene>
<evidence type="ECO:0000256" key="1">
    <source>
        <dbReference type="SAM" id="MobiDB-lite"/>
    </source>
</evidence>
<evidence type="ECO:0000313" key="3">
    <source>
        <dbReference type="Proteomes" id="UP001139157"/>
    </source>
</evidence>
<dbReference type="Proteomes" id="UP001139157">
    <property type="component" value="Unassembled WGS sequence"/>
</dbReference>
<sequence length="145" mass="15407">MAAPRKAAARSSARRPARPKLKAVPEPQPIDILADFGTDEKPPLPIKLGTVEADVLRGFSGEQVVKFHQLVGEMKFDEMLDLITTDGAGLWEIIGGLTPAYASKALNRIIKLSEIYAGELIAPLPGFGMDPAGAQPSPESTATTD</sequence>
<name>A0A9X2J0N6_9NOCA</name>
<dbReference type="EMBL" id="JAMRXG010000018">
    <property type="protein sequence ID" value="MCM6778029.1"/>
    <property type="molecule type" value="Genomic_DNA"/>
</dbReference>
<keyword evidence="3" id="KW-1185">Reference proteome</keyword>
<feature type="region of interest" description="Disordered" evidence="1">
    <location>
        <begin position="1"/>
        <end position="25"/>
    </location>
</feature>
<proteinExistence type="predicted"/>